<dbReference type="RefSeq" id="WP_116008720.1">
    <property type="nucleotide sequence ID" value="NZ_QUOU01000001.1"/>
</dbReference>
<comment type="function">
    <text evidence="7">Na(+)/H(+) antiporter that extrudes sodium in exchange for external protons.</text>
</comment>
<dbReference type="InterPro" id="IPR023171">
    <property type="entry name" value="Na/H_antiporter_dom_sf"/>
</dbReference>
<reference evidence="8 9" key="1">
    <citation type="submission" date="2018-08" db="EMBL/GenBank/DDBJ databases">
        <title>Thalassotalea euphylliae genome.</title>
        <authorList>
            <person name="Summers S."/>
            <person name="Rice S.A."/>
            <person name="Freckelton M.L."/>
            <person name="Nedved B.T."/>
            <person name="Hadfield M.G."/>
        </authorList>
    </citation>
    <scope>NUCLEOTIDE SEQUENCE [LARGE SCALE GENOMIC DNA]</scope>
    <source>
        <strain evidence="8 9">H1</strain>
    </source>
</reference>
<feature type="transmembrane region" description="Helical" evidence="7">
    <location>
        <begin position="155"/>
        <end position="176"/>
    </location>
</feature>
<feature type="transmembrane region" description="Helical" evidence="7">
    <location>
        <begin position="290"/>
        <end position="314"/>
    </location>
</feature>
<dbReference type="GO" id="GO:0006885">
    <property type="term" value="P:regulation of pH"/>
    <property type="evidence" value="ECO:0007669"/>
    <property type="project" value="UniProtKB-UniRule"/>
</dbReference>
<keyword evidence="4 7" id="KW-1133">Transmembrane helix</keyword>
<dbReference type="PANTHER" id="PTHR30341:SF0">
    <property type="entry name" value="NA(+)_H(+) ANTIPORTER NHAA"/>
    <property type="match status" value="1"/>
</dbReference>
<dbReference type="OrthoDB" id="9808135at2"/>
<evidence type="ECO:0000256" key="6">
    <source>
        <dbReference type="ARBA" id="ARBA00023201"/>
    </source>
</evidence>
<feature type="transmembrane region" description="Helical" evidence="7">
    <location>
        <begin position="182"/>
        <end position="198"/>
    </location>
</feature>
<evidence type="ECO:0000256" key="5">
    <source>
        <dbReference type="ARBA" id="ARBA00023136"/>
    </source>
</evidence>
<dbReference type="Pfam" id="PF06965">
    <property type="entry name" value="Na_H_antiport_1"/>
    <property type="match status" value="1"/>
</dbReference>
<evidence type="ECO:0000313" key="9">
    <source>
        <dbReference type="Proteomes" id="UP000256478"/>
    </source>
</evidence>
<keyword evidence="2 7" id="KW-1003">Cell membrane</keyword>
<dbReference type="GO" id="GO:0005886">
    <property type="term" value="C:plasma membrane"/>
    <property type="evidence" value="ECO:0007669"/>
    <property type="project" value="UniProtKB-SubCell"/>
</dbReference>
<dbReference type="HAMAP" id="MF_01844">
    <property type="entry name" value="NhaA"/>
    <property type="match status" value="1"/>
</dbReference>
<comment type="catalytic activity">
    <reaction evidence="7">
        <text>Na(+)(in) + 2 H(+)(out) = Na(+)(out) + 2 H(+)(in)</text>
        <dbReference type="Rhea" id="RHEA:29251"/>
        <dbReference type="ChEBI" id="CHEBI:15378"/>
        <dbReference type="ChEBI" id="CHEBI:29101"/>
    </reaction>
</comment>
<proteinExistence type="inferred from homology"/>
<dbReference type="Proteomes" id="UP000256478">
    <property type="component" value="Unassembled WGS sequence"/>
</dbReference>
<gene>
    <name evidence="7 8" type="primary">nhaA</name>
    <name evidence="8" type="ORF">DXX93_14515</name>
</gene>
<name>A0A3E0TSY0_9GAMM</name>
<dbReference type="EMBL" id="QUOU01000001">
    <property type="protein sequence ID" value="REL27648.1"/>
    <property type="molecule type" value="Genomic_DNA"/>
</dbReference>
<feature type="transmembrane region" description="Helical" evidence="7">
    <location>
        <begin position="12"/>
        <end position="31"/>
    </location>
</feature>
<keyword evidence="7" id="KW-0050">Antiport</keyword>
<feature type="transmembrane region" description="Helical" evidence="7">
    <location>
        <begin position="329"/>
        <end position="352"/>
    </location>
</feature>
<keyword evidence="6 7" id="KW-0739">Sodium transport</keyword>
<feature type="transmembrane region" description="Helical" evidence="7">
    <location>
        <begin position="127"/>
        <end position="146"/>
    </location>
</feature>
<evidence type="ECO:0000256" key="1">
    <source>
        <dbReference type="ARBA" id="ARBA00004429"/>
    </source>
</evidence>
<comment type="caution">
    <text evidence="8">The sequence shown here is derived from an EMBL/GenBank/DDBJ whole genome shotgun (WGS) entry which is preliminary data.</text>
</comment>
<keyword evidence="7" id="KW-0406">Ion transport</keyword>
<evidence type="ECO:0000256" key="4">
    <source>
        <dbReference type="ARBA" id="ARBA00022989"/>
    </source>
</evidence>
<accession>A0A3E0TSY0</accession>
<comment type="similarity">
    <text evidence="7">Belongs to the NhaA Na(+)/H(+) (TC 2.A.33) antiporter family.</text>
</comment>
<organism evidence="8 9">
    <name type="scientific">Thalassotalea euphylliae</name>
    <dbReference type="NCBI Taxonomy" id="1655234"/>
    <lineage>
        <taxon>Bacteria</taxon>
        <taxon>Pseudomonadati</taxon>
        <taxon>Pseudomonadota</taxon>
        <taxon>Gammaproteobacteria</taxon>
        <taxon>Alteromonadales</taxon>
        <taxon>Colwelliaceae</taxon>
        <taxon>Thalassotalea</taxon>
    </lineage>
</organism>
<protein>
    <recommendedName>
        <fullName evidence="7">Na(+)/H(+) antiporter NhaA</fullName>
    </recommendedName>
    <alternativeName>
        <fullName evidence="7">Sodium/proton antiporter NhaA</fullName>
    </alternativeName>
</protein>
<dbReference type="NCBIfam" id="NF007111">
    <property type="entry name" value="PRK09560.1"/>
    <property type="match status" value="1"/>
</dbReference>
<evidence type="ECO:0000256" key="7">
    <source>
        <dbReference type="HAMAP-Rule" id="MF_01844"/>
    </source>
</evidence>
<dbReference type="AlphaFoldDB" id="A0A3E0TSY0"/>
<feature type="transmembrane region" description="Helical" evidence="7">
    <location>
        <begin position="257"/>
        <end position="278"/>
    </location>
</feature>
<evidence type="ECO:0000256" key="3">
    <source>
        <dbReference type="ARBA" id="ARBA00022692"/>
    </source>
</evidence>
<dbReference type="PANTHER" id="PTHR30341">
    <property type="entry name" value="SODIUM ION/PROTON ANTIPORTER NHAA-RELATED"/>
    <property type="match status" value="1"/>
</dbReference>
<feature type="transmembrane region" description="Helical" evidence="7">
    <location>
        <begin position="38"/>
        <end position="54"/>
    </location>
</feature>
<evidence type="ECO:0000256" key="2">
    <source>
        <dbReference type="ARBA" id="ARBA00022475"/>
    </source>
</evidence>
<keyword evidence="5 7" id="KW-0472">Membrane</keyword>
<keyword evidence="3 7" id="KW-0812">Transmembrane</keyword>
<dbReference type="NCBIfam" id="NF007112">
    <property type="entry name" value="PRK09561.1"/>
    <property type="match status" value="1"/>
</dbReference>
<evidence type="ECO:0000313" key="8">
    <source>
        <dbReference type="EMBL" id="REL27648.1"/>
    </source>
</evidence>
<dbReference type="NCBIfam" id="TIGR00773">
    <property type="entry name" value="NhaA"/>
    <property type="match status" value="1"/>
</dbReference>
<feature type="transmembrane region" description="Helical" evidence="7">
    <location>
        <begin position="210"/>
        <end position="237"/>
    </location>
</feature>
<dbReference type="InterPro" id="IPR004670">
    <property type="entry name" value="NhaA"/>
</dbReference>
<dbReference type="GO" id="GO:0015385">
    <property type="term" value="F:sodium:proton antiporter activity"/>
    <property type="evidence" value="ECO:0007669"/>
    <property type="project" value="UniProtKB-UniRule"/>
</dbReference>
<feature type="transmembrane region" description="Helical" evidence="7">
    <location>
        <begin position="364"/>
        <end position="382"/>
    </location>
</feature>
<comment type="subcellular location">
    <subcellularLocation>
        <location evidence="1">Cell inner membrane</location>
        <topology evidence="1">Multi-pass membrane protein</topology>
    </subcellularLocation>
    <subcellularLocation>
        <location evidence="7">Cell membrane</location>
        <topology evidence="7">Multi-pass membrane protein</topology>
    </subcellularLocation>
</comment>
<keyword evidence="7" id="KW-0813">Transport</keyword>
<feature type="transmembrane region" description="Helical" evidence="7">
    <location>
        <begin position="92"/>
        <end position="115"/>
    </location>
</feature>
<sequence>MTVKAIQDFLKLEAASGIILMFAAVIAIILANSPLNQYYDMLLSIPVVVAIGSFEIAKPLLLWINDGLMAMFFFLIGLELKREFLEGELSKPGQIALPAVGAIGGMAVPALIYAGLNYQDPQALNGWAIPTATDIAFALGILAIVGSKVPLQLKIFLTSLAIFDDLGAIIVIALFYTDQLSITSLVVSAVVLVILFALNKRGVKDTAPYIFLGIVLWVAVLKSGVHATLAGVTLALFIPMKGREGEPSPLKSLEHNLHAMVAFIILPIFAFANAGVNLSGVGLSDVLSPVPLGIILGLLVGKQIGVFGFCYVAIKTGLVKLPENTNFTLLYGAALLCGVGFTMSLFIGSLAFEQTGANLIYQDRLGIIIGSLISGTLGYFVIKKGVERLPAA</sequence>
<keyword evidence="7" id="KW-0915">Sodium</keyword>
<dbReference type="Gene3D" id="1.20.1530.10">
    <property type="entry name" value="Na+/H+ antiporter like domain"/>
    <property type="match status" value="1"/>
</dbReference>